<dbReference type="PANTHER" id="PTHR45703">
    <property type="entry name" value="DYNEIN HEAVY CHAIN"/>
    <property type="match status" value="1"/>
</dbReference>
<reference evidence="2 3" key="1">
    <citation type="submission" date="2019-03" db="EMBL/GenBank/DDBJ databases">
        <title>Single cell metagenomics reveals metabolic interactions within the superorganism composed of flagellate Streblomastix strix and complex community of Bacteroidetes bacteria on its surface.</title>
        <authorList>
            <person name="Treitli S.C."/>
            <person name="Kolisko M."/>
            <person name="Husnik F."/>
            <person name="Keeling P."/>
            <person name="Hampl V."/>
        </authorList>
    </citation>
    <scope>NUCLEOTIDE SEQUENCE [LARGE SCALE GENOMIC DNA]</scope>
    <source>
        <strain evidence="2">ST1C</strain>
    </source>
</reference>
<dbReference type="Pfam" id="PF17857">
    <property type="entry name" value="AAA_lid_1"/>
    <property type="match status" value="1"/>
</dbReference>
<dbReference type="GO" id="GO:0007018">
    <property type="term" value="P:microtubule-based movement"/>
    <property type="evidence" value="ECO:0007669"/>
    <property type="project" value="InterPro"/>
</dbReference>
<dbReference type="Gene3D" id="3.40.50.300">
    <property type="entry name" value="P-loop containing nucleotide triphosphate hydrolases"/>
    <property type="match status" value="1"/>
</dbReference>
<dbReference type="InterPro" id="IPR027417">
    <property type="entry name" value="P-loop_NTPase"/>
</dbReference>
<dbReference type="OrthoDB" id="5593012at2759"/>
<dbReference type="InterPro" id="IPR041589">
    <property type="entry name" value="DNAH3_AAA_lid_1"/>
</dbReference>
<organism evidence="2 3">
    <name type="scientific">Streblomastix strix</name>
    <dbReference type="NCBI Taxonomy" id="222440"/>
    <lineage>
        <taxon>Eukaryota</taxon>
        <taxon>Metamonada</taxon>
        <taxon>Preaxostyla</taxon>
        <taxon>Oxymonadida</taxon>
        <taxon>Streblomastigidae</taxon>
        <taxon>Streblomastix</taxon>
    </lineage>
</organism>
<dbReference type="GO" id="GO:0045505">
    <property type="term" value="F:dynein intermediate chain binding"/>
    <property type="evidence" value="ECO:0007669"/>
    <property type="project" value="InterPro"/>
</dbReference>
<dbReference type="GO" id="GO:0030286">
    <property type="term" value="C:dynein complex"/>
    <property type="evidence" value="ECO:0007669"/>
    <property type="project" value="InterPro"/>
</dbReference>
<feature type="domain" description="Dynein heavy chain 3 AAA+ lid" evidence="1">
    <location>
        <begin position="145"/>
        <end position="211"/>
    </location>
</feature>
<dbReference type="PANTHER" id="PTHR45703:SF36">
    <property type="entry name" value="DYNEIN HEAVY CHAIN, CYTOPLASMIC"/>
    <property type="match status" value="1"/>
</dbReference>
<name>A0A5J4TLK9_9EUKA</name>
<evidence type="ECO:0000259" key="1">
    <source>
        <dbReference type="Pfam" id="PF17857"/>
    </source>
</evidence>
<dbReference type="GO" id="GO:0051959">
    <property type="term" value="F:dynein light intermediate chain binding"/>
    <property type="evidence" value="ECO:0007669"/>
    <property type="project" value="InterPro"/>
</dbReference>
<dbReference type="Gene3D" id="1.20.920.30">
    <property type="match status" value="1"/>
</dbReference>
<evidence type="ECO:0000313" key="2">
    <source>
        <dbReference type="EMBL" id="KAA6358730.1"/>
    </source>
</evidence>
<sequence>QSSAKGIQEVLEGRLTHRRSNLIGPSVGKQGIVFINDMNTPTPEIYFAQPPIELIRQCVAQFGVYDRKKLTFICLTDTVFIAACGPPGGGRHEVTRRLTRSFPTNGMPQVGAAAMTTIYSFIIVSFLSNQKPSLPATLQELAQPLVDATVEIYQETYCTFLPTPSKSHYTFNLRDASSLVSGMLHSSYDYKSSLKLVKLWAHEGCLVFRAGAWNDAIVIDDKDDIDMPPLSEPFDIEEKPNQLVFADFPD</sequence>
<protein>
    <submittedName>
        <fullName evidence="2">Putative dynein heavy chain axonemal</fullName>
    </submittedName>
</protein>
<accession>A0A5J4TLK9</accession>
<comment type="caution">
    <text evidence="2">The sequence shown here is derived from an EMBL/GenBank/DDBJ whole genome shotgun (WGS) entry which is preliminary data.</text>
</comment>
<dbReference type="Pfam" id="PF12775">
    <property type="entry name" value="AAA_7"/>
    <property type="match status" value="1"/>
</dbReference>
<dbReference type="InterPro" id="IPR026983">
    <property type="entry name" value="DHC"/>
</dbReference>
<dbReference type="EMBL" id="SNRW01029445">
    <property type="protein sequence ID" value="KAA6358730.1"/>
    <property type="molecule type" value="Genomic_DNA"/>
</dbReference>
<evidence type="ECO:0000313" key="3">
    <source>
        <dbReference type="Proteomes" id="UP000324800"/>
    </source>
</evidence>
<dbReference type="Proteomes" id="UP000324800">
    <property type="component" value="Unassembled WGS sequence"/>
</dbReference>
<feature type="non-terminal residue" evidence="2">
    <location>
        <position position="1"/>
    </location>
</feature>
<gene>
    <name evidence="2" type="ORF">EZS28_045742</name>
</gene>
<proteinExistence type="predicted"/>
<dbReference type="SUPFAM" id="SSF52540">
    <property type="entry name" value="P-loop containing nucleoside triphosphate hydrolases"/>
    <property type="match status" value="1"/>
</dbReference>
<dbReference type="AlphaFoldDB" id="A0A5J4TLK9"/>